<feature type="domain" description="Calcineurin-like phosphoesterase" evidence="1">
    <location>
        <begin position="125"/>
        <end position="373"/>
    </location>
</feature>
<dbReference type="PANTHER" id="PTHR32440:SF0">
    <property type="entry name" value="PHOSPHATASE DCR2-RELATED"/>
    <property type="match status" value="1"/>
</dbReference>
<evidence type="ECO:0000313" key="3">
    <source>
        <dbReference type="Proteomes" id="UP000095023"/>
    </source>
</evidence>
<dbReference type="Proteomes" id="UP000095023">
    <property type="component" value="Unassembled WGS sequence"/>
</dbReference>
<sequence>MNAIRLRKEYQPEDVIITDVFVGPSPEGVPGLIPPKWEKRGNDLWIARATIKKLMAELSISESELFDLVITDITFLYGDDAVDPRPSWNLSTSHISHSMARVSVRRGSPKPSEPPVLRANPHQPFKILQAADLHYSTLEGKCRDPVPLAPGEHCKADSRTNAFFERILDDEKPDLVAFTGDQIGTGTPRDLPDPETALFKVLNPVIKRKKPYIFIEGNHDDESVMTREQIMNLVSEMPYSLASPGPENVDGFGNYVVSVLAPKNDHVAISLYALDSHAYSRDSSVSGYDYIHESQFEFLFNKSHELREASEAYTHIHLGMAFLHIPPAETLDTAIPRLGAYLEPSTASPINPGTSKMLASIGVSVVAFGHDHANDFCGYSAKDVNLNSVLSPMIPKAPRTPIWLCYGGGSGLGGYGGYGGYIRRMRVFEVNPNVGMIKSWKRLEAGNINERIDEQVLVENGQLVKSYSEDLSLE</sequence>
<gene>
    <name evidence="2" type="ORF">CANCADRAFT_45908</name>
</gene>
<evidence type="ECO:0000313" key="2">
    <source>
        <dbReference type="EMBL" id="ODV89490.1"/>
    </source>
</evidence>
<dbReference type="GO" id="GO:0005737">
    <property type="term" value="C:cytoplasm"/>
    <property type="evidence" value="ECO:0007669"/>
    <property type="project" value="TreeGrafter"/>
</dbReference>
<name>A0A1E4TCK2_9ASCO</name>
<accession>A0A1E4TCK2</accession>
<organism evidence="2 3">
    <name type="scientific">Tortispora caseinolytica NRRL Y-17796</name>
    <dbReference type="NCBI Taxonomy" id="767744"/>
    <lineage>
        <taxon>Eukaryota</taxon>
        <taxon>Fungi</taxon>
        <taxon>Dikarya</taxon>
        <taxon>Ascomycota</taxon>
        <taxon>Saccharomycotina</taxon>
        <taxon>Trigonopsidomycetes</taxon>
        <taxon>Trigonopsidales</taxon>
        <taxon>Trigonopsidaceae</taxon>
        <taxon>Tortispora</taxon>
    </lineage>
</organism>
<dbReference type="AlphaFoldDB" id="A0A1E4TCK2"/>
<dbReference type="Gene3D" id="3.60.21.10">
    <property type="match status" value="1"/>
</dbReference>
<dbReference type="GO" id="GO:0007089">
    <property type="term" value="P:traversing start control point of mitotic cell cycle"/>
    <property type="evidence" value="ECO:0007669"/>
    <property type="project" value="EnsemblFungi"/>
</dbReference>
<dbReference type="InterPro" id="IPR029052">
    <property type="entry name" value="Metallo-depent_PP-like"/>
</dbReference>
<reference evidence="3" key="1">
    <citation type="submission" date="2016-02" db="EMBL/GenBank/DDBJ databases">
        <title>Comparative genomics of biotechnologically important yeasts.</title>
        <authorList>
            <consortium name="DOE Joint Genome Institute"/>
            <person name="Riley R."/>
            <person name="Haridas S."/>
            <person name="Wolfe K.H."/>
            <person name="Lopes M.R."/>
            <person name="Hittinger C.T."/>
            <person name="Goker M."/>
            <person name="Salamov A."/>
            <person name="Wisecaver J."/>
            <person name="Long T.M."/>
            <person name="Aerts A.L."/>
            <person name="Barry K."/>
            <person name="Choi C."/>
            <person name="Clum A."/>
            <person name="Coughlan A.Y."/>
            <person name="Deshpande S."/>
            <person name="Douglass A.P."/>
            <person name="Hanson S.J."/>
            <person name="Klenk H.-P."/>
            <person name="Labutti K."/>
            <person name="Lapidus A."/>
            <person name="Lindquist E."/>
            <person name="Lipzen A."/>
            <person name="Meier-Kolthoff J.P."/>
            <person name="Ohm R.A."/>
            <person name="Otillar R.P."/>
            <person name="Pangilinan J."/>
            <person name="Peng Y."/>
            <person name="Rokas A."/>
            <person name="Rosa C.A."/>
            <person name="Scheuner C."/>
            <person name="Sibirny A.A."/>
            <person name="Slot J.C."/>
            <person name="Stielow J.B."/>
            <person name="Sun H."/>
            <person name="Kurtzman C.P."/>
            <person name="Blackwell M."/>
            <person name="Jeffries T.W."/>
            <person name="Grigoriev I.V."/>
        </authorList>
    </citation>
    <scope>NUCLEOTIDE SEQUENCE [LARGE SCALE GENOMIC DNA]</scope>
    <source>
        <strain evidence="3">NRRL Y-17796</strain>
    </source>
</reference>
<evidence type="ECO:0000259" key="1">
    <source>
        <dbReference type="Pfam" id="PF00149"/>
    </source>
</evidence>
<dbReference type="OrthoDB" id="783096at2759"/>
<keyword evidence="3" id="KW-1185">Reference proteome</keyword>
<dbReference type="CDD" id="cd07383">
    <property type="entry name" value="MPP_Dcr2"/>
    <property type="match status" value="1"/>
</dbReference>
<dbReference type="GO" id="GO:0004721">
    <property type="term" value="F:phosphoprotein phosphatase activity"/>
    <property type="evidence" value="ECO:0007669"/>
    <property type="project" value="EnsemblFungi"/>
</dbReference>
<dbReference type="PANTHER" id="PTHR32440">
    <property type="entry name" value="PHOSPHATASE DCR2-RELATED-RELATED"/>
    <property type="match status" value="1"/>
</dbReference>
<proteinExistence type="predicted"/>
<dbReference type="EMBL" id="KV453843">
    <property type="protein sequence ID" value="ODV89490.1"/>
    <property type="molecule type" value="Genomic_DNA"/>
</dbReference>
<dbReference type="SUPFAM" id="SSF56300">
    <property type="entry name" value="Metallo-dependent phosphatases"/>
    <property type="match status" value="1"/>
</dbReference>
<protein>
    <recommendedName>
        <fullName evidence="1">Calcineurin-like phosphoesterase domain-containing protein</fullName>
    </recommendedName>
</protein>
<dbReference type="GO" id="GO:1900102">
    <property type="term" value="P:negative regulation of endoplasmic reticulum unfolded protein response"/>
    <property type="evidence" value="ECO:0007669"/>
    <property type="project" value="EnsemblFungi"/>
</dbReference>
<dbReference type="Pfam" id="PF00149">
    <property type="entry name" value="Metallophos"/>
    <property type="match status" value="1"/>
</dbReference>
<dbReference type="InterPro" id="IPR004843">
    <property type="entry name" value="Calcineurin-like_PHP"/>
</dbReference>